<dbReference type="Gene3D" id="2.60.110.10">
    <property type="entry name" value="Thaumatin"/>
    <property type="match status" value="1"/>
</dbReference>
<sequence length="155" mass="16272">MLGIFTSLLAATTFLFGEASAAPPIDVRSLNVTGFTPVQPGGAKDIIVTKDNTLNATQASDNGIHRAVVPRLCAAFHRATILLNGGNVQPSLPASSYYTVNPTNYYNLFVHQNEADGRGYAFSYDDVNPSTGGPDQSGVLVNMNAQLLQISVGGA</sequence>
<dbReference type="PANTHER" id="PTHR38165">
    <property type="match status" value="1"/>
</dbReference>
<keyword evidence="4" id="KW-1185">Reference proteome</keyword>
<keyword evidence="1" id="KW-0732">Signal</keyword>
<name>A0AAQ3MDJ7_9PEZI</name>
<evidence type="ECO:0000313" key="4">
    <source>
        <dbReference type="Proteomes" id="UP001303373"/>
    </source>
</evidence>
<dbReference type="GO" id="GO:0016787">
    <property type="term" value="F:hydrolase activity"/>
    <property type="evidence" value="ECO:0007669"/>
    <property type="project" value="UniProtKB-KW"/>
</dbReference>
<dbReference type="EMBL" id="CP138590">
    <property type="protein sequence ID" value="WPH03947.1"/>
    <property type="molecule type" value="Genomic_DNA"/>
</dbReference>
<protein>
    <submittedName>
        <fullName evidence="3">Glycoside hydrolase family 64 protein</fullName>
    </submittedName>
</protein>
<dbReference type="PANTHER" id="PTHR38165:SF1">
    <property type="entry name" value="GLUCANASE B"/>
    <property type="match status" value="1"/>
</dbReference>
<dbReference type="Pfam" id="PF16483">
    <property type="entry name" value="Glyco_hydro_64"/>
    <property type="match status" value="1"/>
</dbReference>
<organism evidence="3 4">
    <name type="scientific">Acrodontium crateriforme</name>
    <dbReference type="NCBI Taxonomy" id="150365"/>
    <lineage>
        <taxon>Eukaryota</taxon>
        <taxon>Fungi</taxon>
        <taxon>Dikarya</taxon>
        <taxon>Ascomycota</taxon>
        <taxon>Pezizomycotina</taxon>
        <taxon>Dothideomycetes</taxon>
        <taxon>Dothideomycetidae</taxon>
        <taxon>Mycosphaerellales</taxon>
        <taxon>Teratosphaeriaceae</taxon>
        <taxon>Acrodontium</taxon>
    </lineage>
</organism>
<reference evidence="3 4" key="1">
    <citation type="submission" date="2023-11" db="EMBL/GenBank/DDBJ databases">
        <title>An acidophilic fungus is an integral part of prey digestion in a carnivorous sundew plant.</title>
        <authorList>
            <person name="Tsai I.J."/>
        </authorList>
    </citation>
    <scope>NUCLEOTIDE SEQUENCE [LARGE SCALE GENOMIC DNA]</scope>
    <source>
        <strain evidence="3">169a</strain>
    </source>
</reference>
<evidence type="ECO:0000256" key="1">
    <source>
        <dbReference type="SAM" id="SignalP"/>
    </source>
</evidence>
<keyword evidence="3" id="KW-0378">Hydrolase</keyword>
<feature type="chain" id="PRO_5042863125" evidence="1">
    <location>
        <begin position="22"/>
        <end position="155"/>
    </location>
</feature>
<evidence type="ECO:0000313" key="3">
    <source>
        <dbReference type="EMBL" id="WPH03947.1"/>
    </source>
</evidence>
<feature type="domain" description="GH64" evidence="2">
    <location>
        <begin position="43"/>
        <end position="152"/>
    </location>
</feature>
<dbReference type="AlphaFoldDB" id="A0AAQ3MDJ7"/>
<feature type="signal peptide" evidence="1">
    <location>
        <begin position="1"/>
        <end position="21"/>
    </location>
</feature>
<evidence type="ECO:0000259" key="2">
    <source>
        <dbReference type="Pfam" id="PF16483"/>
    </source>
</evidence>
<dbReference type="InterPro" id="IPR037398">
    <property type="entry name" value="Glyco_hydro_64_fam"/>
</dbReference>
<accession>A0AAQ3MDJ7</accession>
<dbReference type="Proteomes" id="UP001303373">
    <property type="component" value="Chromosome 11"/>
</dbReference>
<dbReference type="InterPro" id="IPR037176">
    <property type="entry name" value="Osmotin/thaumatin-like_sf"/>
</dbReference>
<proteinExistence type="predicted"/>
<gene>
    <name evidence="3" type="ORF">R9X50_00683000</name>
</gene>
<dbReference type="InterPro" id="IPR032477">
    <property type="entry name" value="Glyco_hydro_64"/>
</dbReference>